<dbReference type="InParanoid" id="A0A1Y5SIA0"/>
<dbReference type="SUPFAM" id="SSF52518">
    <property type="entry name" value="Thiamin diphosphate-binding fold (THDP-binding)"/>
    <property type="match status" value="1"/>
</dbReference>
<name>A0A1Y5SIA0_9PROT</name>
<keyword evidence="3 7" id="KW-0808">Transferase</keyword>
<accession>A0A1Y5SIA0</accession>
<dbReference type="PANTHER" id="PTHR47514:SF1">
    <property type="entry name" value="TRANSKETOLASE N-TERMINAL SECTION-RELATED"/>
    <property type="match status" value="1"/>
</dbReference>
<keyword evidence="4" id="KW-0479">Metal-binding</keyword>
<gene>
    <name evidence="7" type="primary">tkt</name>
    <name evidence="7" type="ORF">OCH7691_01576</name>
</gene>
<evidence type="ECO:0000256" key="5">
    <source>
        <dbReference type="ARBA" id="ARBA00023052"/>
    </source>
</evidence>
<evidence type="ECO:0000256" key="4">
    <source>
        <dbReference type="ARBA" id="ARBA00022723"/>
    </source>
</evidence>
<dbReference type="Gene3D" id="3.40.50.970">
    <property type="match status" value="1"/>
</dbReference>
<sequence length="285" mass="30353">MSIEALQGLARSIRRRSLDAIYHAGSGHPGGSLSAADILACLYGREFDLDAIAENRDSRARFVLSKGHACPALYATAASVGLAAADAANGLRKLGSPFQGHPHVLDLPWVETSTGSLGQGFSAAIGMAIGLRHQGNPARVYTLLGDGELQEGEVWEGAMCAAHYRLGNLCAIVDYNKLQSDDLNENIIGLVPLAARWRAFNWAVAEIDGHDIPAILAALDAARAETARPSVIIAHTVKGKGVSYMEANPPWHGSVKLSDRNMADAFADLGPQDTETEEWRHVGRA</sequence>
<dbReference type="OrthoDB" id="8732661at2"/>
<dbReference type="EC" id="2.2.1.1" evidence="7"/>
<dbReference type="CDD" id="cd02012">
    <property type="entry name" value="TPP_TK"/>
    <property type="match status" value="1"/>
</dbReference>
<dbReference type="AlphaFoldDB" id="A0A1Y5SIA0"/>
<feature type="domain" description="Transketolase N-terminal" evidence="6">
    <location>
        <begin position="9"/>
        <end position="270"/>
    </location>
</feature>
<protein>
    <submittedName>
        <fullName evidence="7">Transketolase</fullName>
        <ecNumber evidence="7">2.2.1.1</ecNumber>
    </submittedName>
</protein>
<evidence type="ECO:0000256" key="1">
    <source>
        <dbReference type="ARBA" id="ARBA00001964"/>
    </source>
</evidence>
<dbReference type="RefSeq" id="WP_085882780.1">
    <property type="nucleotide sequence ID" value="NZ_FWFR01000001.1"/>
</dbReference>
<dbReference type="EMBL" id="FWFR01000001">
    <property type="protein sequence ID" value="SLN38245.1"/>
    <property type="molecule type" value="Genomic_DNA"/>
</dbReference>
<comment type="cofactor">
    <cofactor evidence="1">
        <name>thiamine diphosphate</name>
        <dbReference type="ChEBI" id="CHEBI:58937"/>
    </cofactor>
</comment>
<evidence type="ECO:0000256" key="3">
    <source>
        <dbReference type="ARBA" id="ARBA00022679"/>
    </source>
</evidence>
<evidence type="ECO:0000313" key="7">
    <source>
        <dbReference type="EMBL" id="SLN38245.1"/>
    </source>
</evidence>
<comment type="similarity">
    <text evidence="2">Belongs to the transketolase family.</text>
</comment>
<dbReference type="GO" id="GO:0004802">
    <property type="term" value="F:transketolase activity"/>
    <property type="evidence" value="ECO:0007669"/>
    <property type="project" value="UniProtKB-EC"/>
</dbReference>
<evidence type="ECO:0000256" key="2">
    <source>
        <dbReference type="ARBA" id="ARBA00007131"/>
    </source>
</evidence>
<evidence type="ECO:0000313" key="8">
    <source>
        <dbReference type="Proteomes" id="UP000193200"/>
    </source>
</evidence>
<reference evidence="7 8" key="1">
    <citation type="submission" date="2017-03" db="EMBL/GenBank/DDBJ databases">
        <authorList>
            <person name="Afonso C.L."/>
            <person name="Miller P.J."/>
            <person name="Scott M.A."/>
            <person name="Spackman E."/>
            <person name="Goraichik I."/>
            <person name="Dimitrov K.M."/>
            <person name="Suarez D.L."/>
            <person name="Swayne D.E."/>
        </authorList>
    </citation>
    <scope>NUCLEOTIDE SEQUENCE [LARGE SCALE GENOMIC DNA]</scope>
    <source>
        <strain evidence="7 8">CECT 7691</strain>
    </source>
</reference>
<evidence type="ECO:0000259" key="6">
    <source>
        <dbReference type="Pfam" id="PF00456"/>
    </source>
</evidence>
<dbReference type="PANTHER" id="PTHR47514">
    <property type="entry name" value="TRANSKETOLASE N-TERMINAL SECTION-RELATED"/>
    <property type="match status" value="1"/>
</dbReference>
<dbReference type="InterPro" id="IPR005474">
    <property type="entry name" value="Transketolase_N"/>
</dbReference>
<dbReference type="InterPro" id="IPR049557">
    <property type="entry name" value="Transketolase_CS"/>
</dbReference>
<dbReference type="Pfam" id="PF00456">
    <property type="entry name" value="Transketolase_N"/>
    <property type="match status" value="1"/>
</dbReference>
<dbReference type="PROSITE" id="PS00801">
    <property type="entry name" value="TRANSKETOLASE_1"/>
    <property type="match status" value="1"/>
</dbReference>
<dbReference type="InterPro" id="IPR029061">
    <property type="entry name" value="THDP-binding"/>
</dbReference>
<dbReference type="Proteomes" id="UP000193200">
    <property type="component" value="Unassembled WGS sequence"/>
</dbReference>
<proteinExistence type="inferred from homology"/>
<dbReference type="GO" id="GO:0046872">
    <property type="term" value="F:metal ion binding"/>
    <property type="evidence" value="ECO:0007669"/>
    <property type="project" value="UniProtKB-KW"/>
</dbReference>
<keyword evidence="5" id="KW-0786">Thiamine pyrophosphate</keyword>
<organism evidence="7 8">
    <name type="scientific">Oceanibacterium hippocampi</name>
    <dbReference type="NCBI Taxonomy" id="745714"/>
    <lineage>
        <taxon>Bacteria</taxon>
        <taxon>Pseudomonadati</taxon>
        <taxon>Pseudomonadota</taxon>
        <taxon>Alphaproteobacteria</taxon>
        <taxon>Sneathiellales</taxon>
        <taxon>Sneathiellaceae</taxon>
        <taxon>Oceanibacterium</taxon>
    </lineage>
</organism>
<keyword evidence="8" id="KW-1185">Reference proteome</keyword>